<dbReference type="Pfam" id="PF13649">
    <property type="entry name" value="Methyltransf_25"/>
    <property type="match status" value="1"/>
</dbReference>
<reference evidence="4" key="2">
    <citation type="submission" date="2017-10" db="EMBL/GenBank/DDBJ databases">
        <title>Ladona fulva Genome sequencing and assembly.</title>
        <authorList>
            <person name="Murali S."/>
            <person name="Richards S."/>
            <person name="Bandaranaike D."/>
            <person name="Bellair M."/>
            <person name="Blankenburg K."/>
            <person name="Chao H."/>
            <person name="Dinh H."/>
            <person name="Doddapaneni H."/>
            <person name="Dugan-Rocha S."/>
            <person name="Elkadiri S."/>
            <person name="Gnanaolivu R."/>
            <person name="Hernandez B."/>
            <person name="Skinner E."/>
            <person name="Javaid M."/>
            <person name="Lee S."/>
            <person name="Li M."/>
            <person name="Ming W."/>
            <person name="Munidasa M."/>
            <person name="Muniz J."/>
            <person name="Nguyen L."/>
            <person name="Hughes D."/>
            <person name="Osuji N."/>
            <person name="Pu L.-L."/>
            <person name="Puazo M."/>
            <person name="Qu C."/>
            <person name="Quiroz J."/>
            <person name="Raj R."/>
            <person name="Weissenberger G."/>
            <person name="Xin Y."/>
            <person name="Zou X."/>
            <person name="Han Y."/>
            <person name="Worley K."/>
            <person name="Muzny D."/>
            <person name="Gibbs R."/>
        </authorList>
    </citation>
    <scope>NUCLEOTIDE SEQUENCE</scope>
    <source>
        <strain evidence="4">Sampled in the wild</strain>
    </source>
</reference>
<dbReference type="PANTHER" id="PTHR43861">
    <property type="entry name" value="TRANS-ACONITATE 2-METHYLTRANSFERASE-RELATED"/>
    <property type="match status" value="1"/>
</dbReference>
<dbReference type="InterPro" id="IPR041698">
    <property type="entry name" value="Methyltransf_25"/>
</dbReference>
<dbReference type="PANTHER" id="PTHR43861:SF1">
    <property type="entry name" value="TRANS-ACONITATE 2-METHYLTRANSFERASE"/>
    <property type="match status" value="1"/>
</dbReference>
<sequence>MDRRFLKNGYQRLSQPYIKTQTTAAMNSPKMYSSASEMQRRDAAEALSRFVGSMTWAEDSCETVLDIGCGSGEVTRCLLLPLLPATGRVVGVDASEAMVRFAAAKHRHPRLSFRKMDIVLPNLRKEFPLGFQKVFSFFCLHWVQEQRQALRNVYELLVPGGEALLVFLASSPIFNVYEQQANDSRWGKYMRDYTKFVSPYHHSKKPQREMNELLQDVGFDVLSCDCRERVFVHNGLAPLKDAVRAINPFMDRIPDVFHDDYLADILSESRKLKNLVQIEDEKAHMLSFLIQQSYRVYQAPPLPEKNHSKSET</sequence>
<keyword evidence="1" id="KW-0489">Methyltransferase</keyword>
<dbReference type="Proteomes" id="UP000792457">
    <property type="component" value="Unassembled WGS sequence"/>
</dbReference>
<dbReference type="CDD" id="cd02440">
    <property type="entry name" value="AdoMet_MTases"/>
    <property type="match status" value="1"/>
</dbReference>
<evidence type="ECO:0000256" key="1">
    <source>
        <dbReference type="ARBA" id="ARBA00022603"/>
    </source>
</evidence>
<dbReference type="GO" id="GO:0008168">
    <property type="term" value="F:methyltransferase activity"/>
    <property type="evidence" value="ECO:0007669"/>
    <property type="project" value="UniProtKB-KW"/>
</dbReference>
<comment type="caution">
    <text evidence="4">The sequence shown here is derived from an EMBL/GenBank/DDBJ whole genome shotgun (WGS) entry which is preliminary data.</text>
</comment>
<dbReference type="InterPro" id="IPR029063">
    <property type="entry name" value="SAM-dependent_MTases_sf"/>
</dbReference>
<name>A0A8K0KFK5_LADFU</name>
<protein>
    <recommendedName>
        <fullName evidence="3">Methyltransferase domain-containing protein</fullName>
    </recommendedName>
</protein>
<dbReference type="SUPFAM" id="SSF53335">
    <property type="entry name" value="S-adenosyl-L-methionine-dependent methyltransferases"/>
    <property type="match status" value="1"/>
</dbReference>
<evidence type="ECO:0000256" key="2">
    <source>
        <dbReference type="ARBA" id="ARBA00022679"/>
    </source>
</evidence>
<evidence type="ECO:0000313" key="5">
    <source>
        <dbReference type="Proteomes" id="UP000792457"/>
    </source>
</evidence>
<organism evidence="4 5">
    <name type="scientific">Ladona fulva</name>
    <name type="common">Scarce chaser dragonfly</name>
    <name type="synonym">Libellula fulva</name>
    <dbReference type="NCBI Taxonomy" id="123851"/>
    <lineage>
        <taxon>Eukaryota</taxon>
        <taxon>Metazoa</taxon>
        <taxon>Ecdysozoa</taxon>
        <taxon>Arthropoda</taxon>
        <taxon>Hexapoda</taxon>
        <taxon>Insecta</taxon>
        <taxon>Pterygota</taxon>
        <taxon>Palaeoptera</taxon>
        <taxon>Odonata</taxon>
        <taxon>Epiprocta</taxon>
        <taxon>Anisoptera</taxon>
        <taxon>Libelluloidea</taxon>
        <taxon>Libellulidae</taxon>
        <taxon>Ladona</taxon>
    </lineage>
</organism>
<proteinExistence type="predicted"/>
<dbReference type="AlphaFoldDB" id="A0A8K0KFK5"/>
<feature type="domain" description="Methyltransferase" evidence="3">
    <location>
        <begin position="64"/>
        <end position="161"/>
    </location>
</feature>
<dbReference type="EMBL" id="KZ308772">
    <property type="protein sequence ID" value="KAG8234077.1"/>
    <property type="molecule type" value="Genomic_DNA"/>
</dbReference>
<evidence type="ECO:0000313" key="4">
    <source>
        <dbReference type="EMBL" id="KAG8234077.1"/>
    </source>
</evidence>
<dbReference type="GO" id="GO:0032259">
    <property type="term" value="P:methylation"/>
    <property type="evidence" value="ECO:0007669"/>
    <property type="project" value="UniProtKB-KW"/>
</dbReference>
<keyword evidence="2" id="KW-0808">Transferase</keyword>
<evidence type="ECO:0000259" key="3">
    <source>
        <dbReference type="Pfam" id="PF13649"/>
    </source>
</evidence>
<accession>A0A8K0KFK5</accession>
<dbReference type="Gene3D" id="3.40.50.150">
    <property type="entry name" value="Vaccinia Virus protein VP39"/>
    <property type="match status" value="1"/>
</dbReference>
<gene>
    <name evidence="4" type="ORF">J437_LFUL014537</name>
</gene>
<reference evidence="4" key="1">
    <citation type="submission" date="2013-04" db="EMBL/GenBank/DDBJ databases">
        <authorList>
            <person name="Qu J."/>
            <person name="Murali S.C."/>
            <person name="Bandaranaike D."/>
            <person name="Bellair M."/>
            <person name="Blankenburg K."/>
            <person name="Chao H."/>
            <person name="Dinh H."/>
            <person name="Doddapaneni H."/>
            <person name="Downs B."/>
            <person name="Dugan-Rocha S."/>
            <person name="Elkadiri S."/>
            <person name="Gnanaolivu R.D."/>
            <person name="Hernandez B."/>
            <person name="Javaid M."/>
            <person name="Jayaseelan J.C."/>
            <person name="Lee S."/>
            <person name="Li M."/>
            <person name="Ming W."/>
            <person name="Munidasa M."/>
            <person name="Muniz J."/>
            <person name="Nguyen L."/>
            <person name="Ongeri F."/>
            <person name="Osuji N."/>
            <person name="Pu L.-L."/>
            <person name="Puazo M."/>
            <person name="Qu C."/>
            <person name="Quiroz J."/>
            <person name="Raj R."/>
            <person name="Weissenberger G."/>
            <person name="Xin Y."/>
            <person name="Zou X."/>
            <person name="Han Y."/>
            <person name="Richards S."/>
            <person name="Worley K."/>
            <person name="Muzny D."/>
            <person name="Gibbs R."/>
        </authorList>
    </citation>
    <scope>NUCLEOTIDE SEQUENCE</scope>
    <source>
        <strain evidence="4">Sampled in the wild</strain>
    </source>
</reference>
<dbReference type="OrthoDB" id="66144at2759"/>
<keyword evidence="5" id="KW-1185">Reference proteome</keyword>